<feature type="chain" id="PRO_5047268675" description="Secretion system C-terminal sorting domain-containing protein" evidence="1">
    <location>
        <begin position="26"/>
        <end position="844"/>
    </location>
</feature>
<dbReference type="NCBIfam" id="TIGR04183">
    <property type="entry name" value="Por_Secre_tail"/>
    <property type="match status" value="1"/>
</dbReference>
<reference evidence="3 4" key="1">
    <citation type="submission" date="2020-03" db="EMBL/GenBank/DDBJ databases">
        <title>Genomic Encyclopedia of Type Strains, Phase IV (KMG-IV): sequencing the most valuable type-strain genomes for metagenomic binning, comparative biology and taxonomic classification.</title>
        <authorList>
            <person name="Goeker M."/>
        </authorList>
    </citation>
    <scope>NUCLEOTIDE SEQUENCE [LARGE SCALE GENOMIC DNA]</scope>
    <source>
        <strain evidence="3 4">DSM 105096</strain>
    </source>
</reference>
<dbReference type="InterPro" id="IPR026444">
    <property type="entry name" value="Secre_tail"/>
</dbReference>
<feature type="domain" description="Secretion system C-terminal sorting" evidence="2">
    <location>
        <begin position="766"/>
        <end position="837"/>
    </location>
</feature>
<proteinExistence type="predicted"/>
<keyword evidence="4" id="KW-1185">Reference proteome</keyword>
<protein>
    <recommendedName>
        <fullName evidence="2">Secretion system C-terminal sorting domain-containing protein</fullName>
    </recommendedName>
</protein>
<dbReference type="Proteomes" id="UP000770785">
    <property type="component" value="Unassembled WGS sequence"/>
</dbReference>
<comment type="caution">
    <text evidence="3">The sequence shown here is derived from an EMBL/GenBank/DDBJ whole genome shotgun (WGS) entry which is preliminary data.</text>
</comment>
<name>A0ABX0XEM0_9BACT</name>
<evidence type="ECO:0000259" key="2">
    <source>
        <dbReference type="Pfam" id="PF18962"/>
    </source>
</evidence>
<evidence type="ECO:0000313" key="3">
    <source>
        <dbReference type="EMBL" id="NJC27652.1"/>
    </source>
</evidence>
<sequence length="844" mass="90797">MSTRYLPFLLLFLAPLGFSQLSAQAVSANYFRGDTLVELSQSGSAASVTTFSYDAPCEQLQITVTDPDSAVLRASSPYVVRVRDEDGEDIKDLTDRLTVTMRVRSAGAFPVGILFRSGEGTSDFRTSALSFDVPAGLNEWTEASVTFSSADFGSSFDPSDIRDLWFYLDRGNNNFAGNEFYVDHIVIGGAADAAQNSPCELDGGGGSMTNPMLSANYFQGDTLTEFNAMNGAGLVSTFTLDTTCEQLKIEVADPVNAPLGATEPYSVRLLDADGNDVTSLPDSISVTMRVRSAAALSVDVLLRSGNGGPSGRTTISSFDVPASLEEWTEVTVNFGSSSFRSNFNLDDIRDLWFYLDRDNDNFPGNEFYVDHIVVGGMADAEQNSPCSLAEVVAGTFVEYFQTDSLTSFSTDNRAGSSATFDLDTECEILNLSITDPVGAPLPPFNAFQVNPTNAGGERLTSVDGPLSVTMRVRSAEMVNVSILLRSGEGTPDERSELLETDIPAGLEDWTEITVTFTEADLAGFDSASFKDVWFYLDRGTENFPGNFFSIDHITAGTAPDAAQNTPCTFRVEPTEFVVQFDTLTDQTILGGTESDRLSINFVPDCEEVSISVIDPANAPFGAFRPLVINPVNTDGSQITNVAGFTTVYVRARSAEAVPISILFRSGDGSADFRSAILTDTVQGDLTGWSNLEFNFSATDLANFDATDLVDVWIYLDRENDNFPGNELIIDYIAIGSKPDAADASPCGLPDLTVSTNEADWAVGMQLYPNPTSGVVTVRAPALAGQSDRMTARVLDVNGRHVPAVLSDLSYGELRLDLSAAPQGVYFLQLVDASGAGVMRRIVKR</sequence>
<organism evidence="3 4">
    <name type="scientific">Neolewinella antarctica</name>
    <dbReference type="NCBI Taxonomy" id="442734"/>
    <lineage>
        <taxon>Bacteria</taxon>
        <taxon>Pseudomonadati</taxon>
        <taxon>Bacteroidota</taxon>
        <taxon>Saprospiria</taxon>
        <taxon>Saprospirales</taxon>
        <taxon>Lewinellaceae</taxon>
        <taxon>Neolewinella</taxon>
    </lineage>
</organism>
<dbReference type="RefSeq" id="WP_168038938.1">
    <property type="nucleotide sequence ID" value="NZ_JAATJH010000005.1"/>
</dbReference>
<dbReference type="EMBL" id="JAATJH010000005">
    <property type="protein sequence ID" value="NJC27652.1"/>
    <property type="molecule type" value="Genomic_DNA"/>
</dbReference>
<evidence type="ECO:0000256" key="1">
    <source>
        <dbReference type="SAM" id="SignalP"/>
    </source>
</evidence>
<feature type="signal peptide" evidence="1">
    <location>
        <begin position="1"/>
        <end position="25"/>
    </location>
</feature>
<gene>
    <name evidence="3" type="ORF">GGR27_003169</name>
</gene>
<keyword evidence="1" id="KW-0732">Signal</keyword>
<dbReference type="Pfam" id="PF18962">
    <property type="entry name" value="Por_Secre_tail"/>
    <property type="match status" value="1"/>
</dbReference>
<evidence type="ECO:0000313" key="4">
    <source>
        <dbReference type="Proteomes" id="UP000770785"/>
    </source>
</evidence>
<accession>A0ABX0XEM0</accession>